<accession>Q6K7C1</accession>
<dbReference type="Proteomes" id="UP000000763">
    <property type="component" value="Chromosome 2"/>
</dbReference>
<feature type="region of interest" description="Disordered" evidence="1">
    <location>
        <begin position="21"/>
        <end position="52"/>
    </location>
</feature>
<evidence type="ECO:0000256" key="1">
    <source>
        <dbReference type="SAM" id="MobiDB-lite"/>
    </source>
</evidence>
<reference evidence="3" key="1">
    <citation type="journal article" date="2005" name="Nature">
        <title>The map-based sequence of the rice genome.</title>
        <authorList>
            <consortium name="International rice genome sequencing project (IRGSP)"/>
            <person name="Matsumoto T."/>
            <person name="Wu J."/>
            <person name="Kanamori H."/>
            <person name="Katayose Y."/>
            <person name="Fujisawa M."/>
            <person name="Namiki N."/>
            <person name="Mizuno H."/>
            <person name="Yamamoto K."/>
            <person name="Antonio B.A."/>
            <person name="Baba T."/>
            <person name="Sakata K."/>
            <person name="Nagamura Y."/>
            <person name="Aoki H."/>
            <person name="Arikawa K."/>
            <person name="Arita K."/>
            <person name="Bito T."/>
            <person name="Chiden Y."/>
            <person name="Fujitsuka N."/>
            <person name="Fukunaka R."/>
            <person name="Hamada M."/>
            <person name="Harada C."/>
            <person name="Hayashi A."/>
            <person name="Hijishita S."/>
            <person name="Honda M."/>
            <person name="Hosokawa S."/>
            <person name="Ichikawa Y."/>
            <person name="Idonuma A."/>
            <person name="Iijima M."/>
            <person name="Ikeda M."/>
            <person name="Ikeno M."/>
            <person name="Ito K."/>
            <person name="Ito S."/>
            <person name="Ito T."/>
            <person name="Ito Y."/>
            <person name="Ito Y."/>
            <person name="Iwabuchi A."/>
            <person name="Kamiya K."/>
            <person name="Karasawa W."/>
            <person name="Kurita K."/>
            <person name="Katagiri S."/>
            <person name="Kikuta A."/>
            <person name="Kobayashi H."/>
            <person name="Kobayashi N."/>
            <person name="Machita K."/>
            <person name="Maehara T."/>
            <person name="Masukawa M."/>
            <person name="Mizubayashi T."/>
            <person name="Mukai Y."/>
            <person name="Nagasaki H."/>
            <person name="Nagata Y."/>
            <person name="Naito S."/>
            <person name="Nakashima M."/>
            <person name="Nakama Y."/>
            <person name="Nakamichi Y."/>
            <person name="Nakamura M."/>
            <person name="Meguro A."/>
            <person name="Negishi M."/>
            <person name="Ohta I."/>
            <person name="Ohta T."/>
            <person name="Okamoto M."/>
            <person name="Ono N."/>
            <person name="Saji S."/>
            <person name="Sakaguchi M."/>
            <person name="Sakai K."/>
            <person name="Shibata M."/>
            <person name="Shimokawa T."/>
            <person name="Song J."/>
            <person name="Takazaki Y."/>
            <person name="Terasawa K."/>
            <person name="Tsugane M."/>
            <person name="Tsuji K."/>
            <person name="Ueda S."/>
            <person name="Waki K."/>
            <person name="Yamagata H."/>
            <person name="Yamamoto M."/>
            <person name="Yamamoto S."/>
            <person name="Yamane H."/>
            <person name="Yoshiki S."/>
            <person name="Yoshihara R."/>
            <person name="Yukawa K."/>
            <person name="Zhong H."/>
            <person name="Yano M."/>
            <person name="Yuan Q."/>
            <person name="Ouyang S."/>
            <person name="Liu J."/>
            <person name="Jones K.M."/>
            <person name="Gansberger K."/>
            <person name="Moffat K."/>
            <person name="Hill J."/>
            <person name="Bera J."/>
            <person name="Fadrosh D."/>
            <person name="Jin S."/>
            <person name="Johri S."/>
            <person name="Kim M."/>
            <person name="Overton L."/>
            <person name="Reardon M."/>
            <person name="Tsitrin T."/>
            <person name="Vuong H."/>
            <person name="Weaver B."/>
            <person name="Ciecko A."/>
            <person name="Tallon L."/>
            <person name="Jackson J."/>
            <person name="Pai G."/>
            <person name="Aken S.V."/>
            <person name="Utterback T."/>
            <person name="Reidmuller S."/>
            <person name="Feldblyum T."/>
            <person name="Hsiao J."/>
            <person name="Zismann V."/>
            <person name="Iobst S."/>
            <person name="de Vazeille A.R."/>
            <person name="Buell C.R."/>
            <person name="Ying K."/>
            <person name="Li Y."/>
            <person name="Lu T."/>
            <person name="Huang Y."/>
            <person name="Zhao Q."/>
            <person name="Feng Q."/>
            <person name="Zhang L."/>
            <person name="Zhu J."/>
            <person name="Weng Q."/>
            <person name="Mu J."/>
            <person name="Lu Y."/>
            <person name="Fan D."/>
            <person name="Liu Y."/>
            <person name="Guan J."/>
            <person name="Zhang Y."/>
            <person name="Yu S."/>
            <person name="Liu X."/>
            <person name="Zhang Y."/>
            <person name="Hong G."/>
            <person name="Han B."/>
            <person name="Choisne N."/>
            <person name="Demange N."/>
            <person name="Orjeda G."/>
            <person name="Samain S."/>
            <person name="Cattolico L."/>
            <person name="Pelletier E."/>
            <person name="Couloux A."/>
            <person name="Segurens B."/>
            <person name="Wincker P."/>
            <person name="D'Hont A."/>
            <person name="Scarpelli C."/>
            <person name="Weissenbach J."/>
            <person name="Salanoubat M."/>
            <person name="Quetier F."/>
            <person name="Yu Y."/>
            <person name="Kim H.R."/>
            <person name="Rambo T."/>
            <person name="Currie J."/>
            <person name="Collura K."/>
            <person name="Luo M."/>
            <person name="Yang T."/>
            <person name="Ammiraju J.S.S."/>
            <person name="Engler F."/>
            <person name="Soderlund C."/>
            <person name="Wing R.A."/>
            <person name="Palmer L.E."/>
            <person name="de la Bastide M."/>
            <person name="Spiegel L."/>
            <person name="Nascimento L."/>
            <person name="Zutavern T."/>
            <person name="O'Shaughnessy A."/>
            <person name="Dike S."/>
            <person name="Dedhia N."/>
            <person name="Preston R."/>
            <person name="Balija V."/>
            <person name="McCombie W.R."/>
            <person name="Chow T."/>
            <person name="Chen H."/>
            <person name="Chung M."/>
            <person name="Chen C."/>
            <person name="Shaw J."/>
            <person name="Wu H."/>
            <person name="Hsiao K."/>
            <person name="Chao Y."/>
            <person name="Chu M."/>
            <person name="Cheng C."/>
            <person name="Hour A."/>
            <person name="Lee P."/>
            <person name="Lin S."/>
            <person name="Lin Y."/>
            <person name="Liou J."/>
            <person name="Liu S."/>
            <person name="Hsing Y."/>
            <person name="Raghuvanshi S."/>
            <person name="Mohanty A."/>
            <person name="Bharti A.K."/>
            <person name="Gaur A."/>
            <person name="Gupta V."/>
            <person name="Kumar D."/>
            <person name="Ravi V."/>
            <person name="Vij S."/>
            <person name="Kapur A."/>
            <person name="Khurana P."/>
            <person name="Khurana P."/>
            <person name="Khurana J.P."/>
            <person name="Tyagi A.K."/>
            <person name="Gaikwad K."/>
            <person name="Singh A."/>
            <person name="Dalal V."/>
            <person name="Srivastava S."/>
            <person name="Dixit A."/>
            <person name="Pal A.K."/>
            <person name="Ghazi I.A."/>
            <person name="Yadav M."/>
            <person name="Pandit A."/>
            <person name="Bhargava A."/>
            <person name="Sureshbabu K."/>
            <person name="Batra K."/>
            <person name="Sharma T.R."/>
            <person name="Mohapatra T."/>
            <person name="Singh N.K."/>
            <person name="Messing J."/>
            <person name="Nelson A.B."/>
            <person name="Fuks G."/>
            <person name="Kavchok S."/>
            <person name="Keizer G."/>
            <person name="Linton E."/>
            <person name="Llaca V."/>
            <person name="Song R."/>
            <person name="Tanyolac B."/>
            <person name="Young S."/>
            <person name="Ho-Il K."/>
            <person name="Hahn J.H."/>
            <person name="Sangsakoo G."/>
            <person name="Vanavichit A."/>
            <person name="de Mattos Luiz.A.T."/>
            <person name="Zimmer P.D."/>
            <person name="Malone G."/>
            <person name="Dellagostin O."/>
            <person name="de Oliveira A.C."/>
            <person name="Bevan M."/>
            <person name="Bancroft I."/>
            <person name="Minx P."/>
            <person name="Cordum H."/>
            <person name="Wilson R."/>
            <person name="Cheng Z."/>
            <person name="Jin W."/>
            <person name="Jiang J."/>
            <person name="Leong S.A."/>
            <person name="Iwama H."/>
            <person name="Gojobori T."/>
            <person name="Itoh T."/>
            <person name="Niimura Y."/>
            <person name="Fujii Y."/>
            <person name="Habara T."/>
            <person name="Sakai H."/>
            <person name="Sato Y."/>
            <person name="Wilson G."/>
            <person name="Kumar K."/>
            <person name="McCouch S."/>
            <person name="Juretic N."/>
            <person name="Hoen D."/>
            <person name="Wright S."/>
            <person name="Bruskiewich R."/>
            <person name="Bureau T."/>
            <person name="Miyao A."/>
            <person name="Hirochika H."/>
            <person name="Nishikawa T."/>
            <person name="Kadowaki K."/>
            <person name="Sugiura M."/>
            <person name="Burr B."/>
            <person name="Sasaki T."/>
        </authorList>
    </citation>
    <scope>NUCLEOTIDE SEQUENCE [LARGE SCALE GENOMIC DNA]</scope>
    <source>
        <strain evidence="3">cv. Nipponbare</strain>
    </source>
</reference>
<dbReference type="EMBL" id="AP004850">
    <property type="protein sequence ID" value="BAD19561.1"/>
    <property type="molecule type" value="Genomic_DNA"/>
</dbReference>
<protein>
    <submittedName>
        <fullName evidence="2">Uncharacterized protein</fullName>
    </submittedName>
</protein>
<reference evidence="3" key="2">
    <citation type="journal article" date="2008" name="Nucleic Acids Res.">
        <title>The rice annotation project database (RAP-DB): 2008 update.</title>
        <authorList>
            <consortium name="The rice annotation project (RAP)"/>
        </authorList>
    </citation>
    <scope>GENOME REANNOTATION</scope>
    <source>
        <strain evidence="3">cv. Nipponbare</strain>
    </source>
</reference>
<gene>
    <name evidence="2" type="primary">OJ1342_D02.9</name>
</gene>
<dbReference type="AlphaFoldDB" id="Q6K7C1"/>
<evidence type="ECO:0000313" key="3">
    <source>
        <dbReference type="Proteomes" id="UP000000763"/>
    </source>
</evidence>
<proteinExistence type="predicted"/>
<organism evidence="2 3">
    <name type="scientific">Oryza sativa subsp. japonica</name>
    <name type="common">Rice</name>
    <dbReference type="NCBI Taxonomy" id="39947"/>
    <lineage>
        <taxon>Eukaryota</taxon>
        <taxon>Viridiplantae</taxon>
        <taxon>Streptophyta</taxon>
        <taxon>Embryophyta</taxon>
        <taxon>Tracheophyta</taxon>
        <taxon>Spermatophyta</taxon>
        <taxon>Magnoliopsida</taxon>
        <taxon>Liliopsida</taxon>
        <taxon>Poales</taxon>
        <taxon>Poaceae</taxon>
        <taxon>BOP clade</taxon>
        <taxon>Oryzoideae</taxon>
        <taxon>Oryzeae</taxon>
        <taxon>Oryzinae</taxon>
        <taxon>Oryza</taxon>
        <taxon>Oryza sativa</taxon>
    </lineage>
</organism>
<evidence type="ECO:0000313" key="2">
    <source>
        <dbReference type="EMBL" id="BAD19561.1"/>
    </source>
</evidence>
<name>Q6K7C1_ORYSJ</name>
<sequence length="149" mass="16105">MIFLDKHPNRLQTGHKCAREWRPPPVTAAKPRTNPATAAGVGDGDGRRGHGGPLRWWRRGIQWVAAKPDMDPATAAILAWIRRPVALPLSGIRRVATSLPTTIRQRGGASAALRPERRVAAVACFRGEGGCIIGDRGNDDGGPRIGRQR</sequence>